<accession>A0AA38M5I8</accession>
<evidence type="ECO:0008006" key="3">
    <source>
        <dbReference type="Google" id="ProtNLM"/>
    </source>
</evidence>
<dbReference type="SUPFAM" id="SSF56219">
    <property type="entry name" value="DNase I-like"/>
    <property type="match status" value="1"/>
</dbReference>
<protein>
    <recommendedName>
        <fullName evidence="3">Craniofacial development protein 2</fullName>
    </recommendedName>
</protein>
<evidence type="ECO:0000313" key="1">
    <source>
        <dbReference type="EMBL" id="KAJ3644196.1"/>
    </source>
</evidence>
<dbReference type="InterPro" id="IPR036691">
    <property type="entry name" value="Endo/exonu/phosph_ase_sf"/>
</dbReference>
<dbReference type="EMBL" id="JALNTZ010000008">
    <property type="protein sequence ID" value="KAJ3644196.1"/>
    <property type="molecule type" value="Genomic_DNA"/>
</dbReference>
<dbReference type="AlphaFoldDB" id="A0AA38M5I8"/>
<gene>
    <name evidence="1" type="ORF">Zmor_026866</name>
</gene>
<evidence type="ECO:0000313" key="2">
    <source>
        <dbReference type="Proteomes" id="UP001168821"/>
    </source>
</evidence>
<name>A0AA38M5I8_9CUCU</name>
<organism evidence="1 2">
    <name type="scientific">Zophobas morio</name>
    <dbReference type="NCBI Taxonomy" id="2755281"/>
    <lineage>
        <taxon>Eukaryota</taxon>
        <taxon>Metazoa</taxon>
        <taxon>Ecdysozoa</taxon>
        <taxon>Arthropoda</taxon>
        <taxon>Hexapoda</taxon>
        <taxon>Insecta</taxon>
        <taxon>Pterygota</taxon>
        <taxon>Neoptera</taxon>
        <taxon>Endopterygota</taxon>
        <taxon>Coleoptera</taxon>
        <taxon>Polyphaga</taxon>
        <taxon>Cucujiformia</taxon>
        <taxon>Tenebrionidae</taxon>
        <taxon>Zophobas</taxon>
    </lineage>
</organism>
<reference evidence="1" key="1">
    <citation type="journal article" date="2023" name="G3 (Bethesda)">
        <title>Whole genome assemblies of Zophobas morio and Tenebrio molitor.</title>
        <authorList>
            <person name="Kaur S."/>
            <person name="Stinson S.A."/>
            <person name="diCenzo G.C."/>
        </authorList>
    </citation>
    <scope>NUCLEOTIDE SEQUENCE</scope>
    <source>
        <strain evidence="1">QUZm001</strain>
    </source>
</reference>
<dbReference type="Proteomes" id="UP001168821">
    <property type="component" value="Unassembled WGS sequence"/>
</dbReference>
<proteinExistence type="predicted"/>
<dbReference type="Gene3D" id="3.60.10.10">
    <property type="entry name" value="Endonuclease/exonuclease/phosphatase"/>
    <property type="match status" value="1"/>
</dbReference>
<keyword evidence="2" id="KW-1185">Reference proteome</keyword>
<comment type="caution">
    <text evidence="1">The sequence shown here is derived from an EMBL/GenBank/DDBJ whole genome shotgun (WGS) entry which is preliminary data.</text>
</comment>
<sequence length="100" mass="11388">MEKVNQKERETKKRRVQVKIKEKGLFVGTWNVGGDIYEEGAVEILVNQVNMRKLDILALQETKLKSCEVKQIGNYVLFCSGGDNRRLGTGFLVHVRLKPA</sequence>